<dbReference type="PROSITE" id="PS00409">
    <property type="entry name" value="PROKAR_NTER_METHYL"/>
    <property type="match status" value="1"/>
</dbReference>
<dbReference type="InterPro" id="IPR012902">
    <property type="entry name" value="N_methyl_site"/>
</dbReference>
<name>A0A1H5USN1_9RHOO</name>
<dbReference type="EMBL" id="CP018839">
    <property type="protein sequence ID" value="APR03477.1"/>
    <property type="molecule type" value="Genomic_DNA"/>
</dbReference>
<dbReference type="Pfam" id="PF07963">
    <property type="entry name" value="N_methyl"/>
    <property type="match status" value="1"/>
</dbReference>
<evidence type="ECO:0000313" key="1">
    <source>
        <dbReference type="EMBL" id="APR03477.1"/>
    </source>
</evidence>
<protein>
    <submittedName>
        <fullName evidence="1">Uncharacterized protein</fullName>
    </submittedName>
</protein>
<dbReference type="KEGG" id="tcl:Tchl_0613"/>
<accession>A0A1H5USN1</accession>
<dbReference type="InterPro" id="IPR045584">
    <property type="entry name" value="Pilin-like"/>
</dbReference>
<dbReference type="Proteomes" id="UP000185739">
    <property type="component" value="Chromosome"/>
</dbReference>
<dbReference type="STRING" id="96773.Tchl_0613"/>
<organism evidence="1 2">
    <name type="scientific">Thauera chlorobenzoica</name>
    <dbReference type="NCBI Taxonomy" id="96773"/>
    <lineage>
        <taxon>Bacteria</taxon>
        <taxon>Pseudomonadati</taxon>
        <taxon>Pseudomonadota</taxon>
        <taxon>Betaproteobacteria</taxon>
        <taxon>Rhodocyclales</taxon>
        <taxon>Zoogloeaceae</taxon>
        <taxon>Thauera</taxon>
    </lineage>
</organism>
<gene>
    <name evidence="1" type="ORF">Tchl_0613</name>
</gene>
<dbReference type="AlphaFoldDB" id="A0A1H5USN1"/>
<dbReference type="OrthoDB" id="9795524at2"/>
<reference evidence="1 2" key="1">
    <citation type="submission" date="2016-12" db="EMBL/GenBank/DDBJ databases">
        <title>Complete genome sequence of Thauera chlorobenzoica, a Betaproteobacterium degrading haloaromatics anaerobically to CO2 and halides.</title>
        <authorList>
            <person name="Goris T."/>
            <person name="Mergelsberg M."/>
            <person name="Boll M."/>
        </authorList>
    </citation>
    <scope>NUCLEOTIDE SEQUENCE [LARGE SCALE GENOMIC DNA]</scope>
    <source>
        <strain evidence="1 2">3CB1</strain>
    </source>
</reference>
<dbReference type="SUPFAM" id="SSF54523">
    <property type="entry name" value="Pili subunits"/>
    <property type="match status" value="1"/>
</dbReference>
<dbReference type="NCBIfam" id="TIGR02532">
    <property type="entry name" value="IV_pilin_GFxxxE"/>
    <property type="match status" value="1"/>
</dbReference>
<proteinExistence type="predicted"/>
<sequence>MQHRQAGFTLVEIAVVLLIIGLLLSGVLKGQALLDSARVKNLAQDFASIPALIHAYQDKYRALPGDDGAAQRHLCLDGSACATPGNGNGVIDGSWHAEGETESFRLWQHLRLAELVGGSTNPAEPGYLPRNAFGGRIGVQRGGEPAVLGISGSLVVCSTGIPGKLVHQLDISVDDGDPATGAMRAASGEISAPSIVSATNPLDEAGSYTVCARL</sequence>
<keyword evidence="2" id="KW-1185">Reference proteome</keyword>
<evidence type="ECO:0000313" key="2">
    <source>
        <dbReference type="Proteomes" id="UP000185739"/>
    </source>
</evidence>
<dbReference type="RefSeq" id="WP_075147092.1">
    <property type="nucleotide sequence ID" value="NZ_CP018839.1"/>
</dbReference>